<gene>
    <name evidence="1" type="ORF">IDF66_12335</name>
</gene>
<reference evidence="1 2" key="1">
    <citation type="submission" date="2020-09" db="EMBL/GenBank/DDBJ databases">
        <title>Novel species in genus Gordonia.</title>
        <authorList>
            <person name="Zhang G."/>
        </authorList>
    </citation>
    <scope>NUCLEOTIDE SEQUENCE [LARGE SCALE GENOMIC DNA]</scope>
    <source>
        <strain evidence="1 2">ON-33</strain>
    </source>
</reference>
<dbReference type="Pfam" id="PF10604">
    <property type="entry name" value="Polyketide_cyc2"/>
    <property type="match status" value="1"/>
</dbReference>
<sequence>MVDVTRTFTVARPLGAVVAYLRDFANAVEWDPGTQSCEQIGTDPVGPGTQWHNVTQLYGITTDLTYELTRDDADHLTFTGTNKTATSVDDMTFGTSDGTSTIVTYHAHVEFNGLARLADPIVQIAFGRLAGAVERQMTSALLTI</sequence>
<dbReference type="EMBL" id="JACWMS010000002">
    <property type="protein sequence ID" value="MBD1320371.1"/>
    <property type="molecule type" value="Genomic_DNA"/>
</dbReference>
<dbReference type="SUPFAM" id="SSF55961">
    <property type="entry name" value="Bet v1-like"/>
    <property type="match status" value="1"/>
</dbReference>
<dbReference type="Gene3D" id="3.30.530.20">
    <property type="match status" value="1"/>
</dbReference>
<keyword evidence="2" id="KW-1185">Reference proteome</keyword>
<organism evidence="1 2">
    <name type="scientific">Gordonia hankookensis</name>
    <dbReference type="NCBI Taxonomy" id="589403"/>
    <lineage>
        <taxon>Bacteria</taxon>
        <taxon>Bacillati</taxon>
        <taxon>Actinomycetota</taxon>
        <taxon>Actinomycetes</taxon>
        <taxon>Mycobacteriales</taxon>
        <taxon>Gordoniaceae</taxon>
        <taxon>Gordonia</taxon>
    </lineage>
</organism>
<accession>A0ABR7WCU6</accession>
<dbReference type="InterPro" id="IPR023393">
    <property type="entry name" value="START-like_dom_sf"/>
</dbReference>
<evidence type="ECO:0000313" key="2">
    <source>
        <dbReference type="Proteomes" id="UP000602395"/>
    </source>
</evidence>
<comment type="caution">
    <text evidence="1">The sequence shown here is derived from an EMBL/GenBank/DDBJ whole genome shotgun (WGS) entry which is preliminary data.</text>
</comment>
<dbReference type="InterPro" id="IPR019587">
    <property type="entry name" value="Polyketide_cyclase/dehydratase"/>
</dbReference>
<name>A0ABR7WCU6_9ACTN</name>
<protein>
    <submittedName>
        <fullName evidence="1">SRPBCC family protein</fullName>
    </submittedName>
</protein>
<dbReference type="CDD" id="cd08865">
    <property type="entry name" value="SRPBCC_10"/>
    <property type="match status" value="1"/>
</dbReference>
<dbReference type="Proteomes" id="UP000602395">
    <property type="component" value="Unassembled WGS sequence"/>
</dbReference>
<dbReference type="RefSeq" id="WP_164310019.1">
    <property type="nucleotide sequence ID" value="NZ_BAABAD010000004.1"/>
</dbReference>
<proteinExistence type="predicted"/>
<evidence type="ECO:0000313" key="1">
    <source>
        <dbReference type="EMBL" id="MBD1320371.1"/>
    </source>
</evidence>